<dbReference type="EMBL" id="CT573071">
    <property type="protein sequence ID" value="CAJ73577.1"/>
    <property type="molecule type" value="Genomic_DNA"/>
</dbReference>
<accession>Q1Q0P3</accession>
<evidence type="ECO:0000313" key="2">
    <source>
        <dbReference type="EMBL" id="QII12161.1"/>
    </source>
</evidence>
<protein>
    <submittedName>
        <fullName evidence="1">Uncharacterized protein</fullName>
    </submittedName>
</protein>
<organism evidence="1">
    <name type="scientific">Kuenenia stuttgartiensis</name>
    <dbReference type="NCBI Taxonomy" id="174633"/>
    <lineage>
        <taxon>Bacteria</taxon>
        <taxon>Pseudomonadati</taxon>
        <taxon>Planctomycetota</taxon>
        <taxon>Candidatus Brocadiia</taxon>
        <taxon>Candidatus Brocadiales</taxon>
        <taxon>Candidatus Brocadiaceae</taxon>
        <taxon>Candidatus Kuenenia</taxon>
    </lineage>
</organism>
<evidence type="ECO:0000313" key="3">
    <source>
        <dbReference type="Proteomes" id="UP000501926"/>
    </source>
</evidence>
<reference evidence="2 3" key="3">
    <citation type="submission" date="2020-02" db="EMBL/GenBank/DDBJ databases">
        <title>Newly sequenced genome of strain CSTR1 showed variability in Candidatus Kuenenia stuttgartiensis genomes.</title>
        <authorList>
            <person name="Ding C."/>
            <person name="Adrian L."/>
        </authorList>
    </citation>
    <scope>NUCLEOTIDE SEQUENCE [LARGE SCALE GENOMIC DNA]</scope>
    <source>
        <strain evidence="2 3">CSTR1</strain>
    </source>
</reference>
<gene>
    <name evidence="2" type="ORF">KsCSTR_27820</name>
    <name evidence="1" type="ORF">kuste2825</name>
</gene>
<evidence type="ECO:0000313" key="1">
    <source>
        <dbReference type="EMBL" id="CAJ73577.1"/>
    </source>
</evidence>
<dbReference type="Proteomes" id="UP000501926">
    <property type="component" value="Chromosome"/>
</dbReference>
<reference evidence="1" key="2">
    <citation type="submission" date="2006-01" db="EMBL/GenBank/DDBJ databases">
        <authorList>
            <person name="Genoscope"/>
        </authorList>
    </citation>
    <scope>NUCLEOTIDE SEQUENCE</scope>
</reference>
<dbReference type="EMBL" id="CP049055">
    <property type="protein sequence ID" value="QII12161.1"/>
    <property type="molecule type" value="Genomic_DNA"/>
</dbReference>
<name>Q1Q0P3_KUEST</name>
<sequence length="63" mass="7103">MVNHSVSESGEFSFRLLASARYSATLTACSRTFTSHFRFSRKAECSFRSDVLSLSLIQSDGRY</sequence>
<proteinExistence type="predicted"/>
<reference evidence="1" key="1">
    <citation type="journal article" date="2006" name="Nature">
        <title>Deciphering the evolution and metabolism of an anammox bacterium from a community genome.</title>
        <authorList>
            <person name="Strous M."/>
            <person name="Pelletier E."/>
            <person name="Mangenot S."/>
            <person name="Rattei T."/>
            <person name="Lehner A."/>
            <person name="Taylor M.W."/>
            <person name="Horn M."/>
            <person name="Daims H."/>
            <person name="Bartol-Mavel D."/>
            <person name="Wincker P."/>
            <person name="Barbe V."/>
            <person name="Fonknechten N."/>
            <person name="Vallenet D."/>
            <person name="Segurens B."/>
            <person name="Schenowitz-Truong C."/>
            <person name="Medigue C."/>
            <person name="Collingro A."/>
            <person name="Snel B."/>
            <person name="Dutilh B.E."/>
            <person name="OpDenCamp H.J.M."/>
            <person name="vanDerDrift C."/>
            <person name="Cirpus I."/>
            <person name="vanDePas-Schoonen K.T."/>
            <person name="Harhangi H.R."/>
            <person name="vanNiftrik L."/>
            <person name="Schmid M."/>
            <person name="Keltjens J."/>
            <person name="vanDeVossenberg J."/>
            <person name="Kartal B."/>
            <person name="Meier H."/>
            <person name="Frishman D."/>
            <person name="Huynen M.A."/>
            <person name="Mewes H."/>
            <person name="Weissenbach J."/>
            <person name="Jetten M.S.M."/>
            <person name="Wagner M."/>
            <person name="LePaslier D."/>
        </authorList>
    </citation>
    <scope>NUCLEOTIDE SEQUENCE</scope>
</reference>
<dbReference type="AlphaFoldDB" id="Q1Q0P3"/>